<comment type="caution">
    <text evidence="1">The sequence shown here is derived from an EMBL/GenBank/DDBJ whole genome shotgun (WGS) entry which is preliminary data.</text>
</comment>
<dbReference type="AlphaFoldDB" id="A0A1F4TJ26"/>
<protein>
    <recommendedName>
        <fullName evidence="3">Methyltransferase</fullName>
    </recommendedName>
</protein>
<sequence>MISPAQEKNKYAFHNNNFESQGYVQMFHDFIAKAIRPHKLEIKTALDFGSGPGPVLAELLRQEGFETDIYDKHFAPEKIYLNKKYDLITATEVFEHLADPMETLKLLKTLLNNHGIIAIMTLFHPNNDEEFKKWWYRRDSTHICFYTSKTLQTMADLIELKVSLVNNKNICVIGNK</sequence>
<accession>A0A1F4TJ26</accession>
<organism evidence="1 2">
    <name type="scientific">candidate division WOR-1 bacterium RIFOXYC2_FULL_41_25</name>
    <dbReference type="NCBI Taxonomy" id="1802586"/>
    <lineage>
        <taxon>Bacteria</taxon>
        <taxon>Bacillati</taxon>
        <taxon>Saganbacteria</taxon>
    </lineage>
</organism>
<gene>
    <name evidence="1" type="ORF">A2462_04115</name>
</gene>
<dbReference type="Gene3D" id="3.40.50.150">
    <property type="entry name" value="Vaccinia Virus protein VP39"/>
    <property type="match status" value="1"/>
</dbReference>
<name>A0A1F4TJ26_UNCSA</name>
<evidence type="ECO:0000313" key="1">
    <source>
        <dbReference type="EMBL" id="OGC32722.1"/>
    </source>
</evidence>
<dbReference type="Pfam" id="PF13489">
    <property type="entry name" value="Methyltransf_23"/>
    <property type="match status" value="1"/>
</dbReference>
<evidence type="ECO:0000313" key="2">
    <source>
        <dbReference type="Proteomes" id="UP000177309"/>
    </source>
</evidence>
<dbReference type="Proteomes" id="UP000177309">
    <property type="component" value="Unassembled WGS sequence"/>
</dbReference>
<evidence type="ECO:0008006" key="3">
    <source>
        <dbReference type="Google" id="ProtNLM"/>
    </source>
</evidence>
<reference evidence="1 2" key="1">
    <citation type="journal article" date="2016" name="Nat. Commun.">
        <title>Thousands of microbial genomes shed light on interconnected biogeochemical processes in an aquifer system.</title>
        <authorList>
            <person name="Anantharaman K."/>
            <person name="Brown C.T."/>
            <person name="Hug L.A."/>
            <person name="Sharon I."/>
            <person name="Castelle C.J."/>
            <person name="Probst A.J."/>
            <person name="Thomas B.C."/>
            <person name="Singh A."/>
            <person name="Wilkins M.J."/>
            <person name="Karaoz U."/>
            <person name="Brodie E.L."/>
            <person name="Williams K.H."/>
            <person name="Hubbard S.S."/>
            <person name="Banfield J.F."/>
        </authorList>
    </citation>
    <scope>NUCLEOTIDE SEQUENCE [LARGE SCALE GENOMIC DNA]</scope>
</reference>
<proteinExistence type="predicted"/>
<dbReference type="InterPro" id="IPR029063">
    <property type="entry name" value="SAM-dependent_MTases_sf"/>
</dbReference>
<dbReference type="EMBL" id="MEUI01000047">
    <property type="protein sequence ID" value="OGC32722.1"/>
    <property type="molecule type" value="Genomic_DNA"/>
</dbReference>
<dbReference type="SUPFAM" id="SSF53335">
    <property type="entry name" value="S-adenosyl-L-methionine-dependent methyltransferases"/>
    <property type="match status" value="1"/>
</dbReference>